<dbReference type="PANTHER" id="PTHR43194">
    <property type="entry name" value="HYDROLASE ALPHA/BETA FOLD FAMILY"/>
    <property type="match status" value="1"/>
</dbReference>
<dbReference type="EMBL" id="FOUP01000001">
    <property type="protein sequence ID" value="SFM50718.1"/>
    <property type="molecule type" value="Genomic_DNA"/>
</dbReference>
<reference evidence="2 5" key="2">
    <citation type="submission" date="2018-10" db="EMBL/GenBank/DDBJ databases">
        <title>Sequencing the genomes of 1000 actinobacteria strains.</title>
        <authorList>
            <person name="Klenk H.-P."/>
        </authorList>
    </citation>
    <scope>NUCLEOTIDE SEQUENCE [LARGE SCALE GENOMIC DNA]</scope>
    <source>
        <strain evidence="2 5">DSM 45119</strain>
    </source>
</reference>
<evidence type="ECO:0000313" key="2">
    <source>
        <dbReference type="EMBL" id="RKT88040.1"/>
    </source>
</evidence>
<dbReference type="EMBL" id="RBXX01000002">
    <property type="protein sequence ID" value="RKT88040.1"/>
    <property type="molecule type" value="Genomic_DNA"/>
</dbReference>
<dbReference type="InterPro" id="IPR022657">
    <property type="entry name" value="De-COase2_CS"/>
</dbReference>
<name>A0A1I4REL2_9PSEU</name>
<dbReference type="Proteomes" id="UP000270697">
    <property type="component" value="Unassembled WGS sequence"/>
</dbReference>
<dbReference type="PANTHER" id="PTHR43194:SF5">
    <property type="entry name" value="PIMELOYL-[ACYL-CARRIER PROTEIN] METHYL ESTER ESTERASE"/>
    <property type="match status" value="1"/>
</dbReference>
<dbReference type="PRINTS" id="PR00111">
    <property type="entry name" value="ABHYDROLASE"/>
</dbReference>
<keyword evidence="5" id="KW-1185">Reference proteome</keyword>
<dbReference type="Proteomes" id="UP000199398">
    <property type="component" value="Unassembled WGS sequence"/>
</dbReference>
<dbReference type="InterPro" id="IPR050228">
    <property type="entry name" value="Carboxylesterase_BioH"/>
</dbReference>
<gene>
    <name evidence="2" type="ORF">ATL45_6466</name>
    <name evidence="3" type="ORF">SAMN05421805_101526</name>
</gene>
<evidence type="ECO:0000313" key="5">
    <source>
        <dbReference type="Proteomes" id="UP000270697"/>
    </source>
</evidence>
<dbReference type="InterPro" id="IPR000073">
    <property type="entry name" value="AB_hydrolase_1"/>
</dbReference>
<accession>A0A1I4REL2</accession>
<proteinExistence type="predicted"/>
<dbReference type="Gene3D" id="3.40.50.1820">
    <property type="entry name" value="alpha/beta hydrolase"/>
    <property type="match status" value="1"/>
</dbReference>
<dbReference type="GO" id="GO:0003824">
    <property type="term" value="F:catalytic activity"/>
    <property type="evidence" value="ECO:0007669"/>
    <property type="project" value="InterPro"/>
</dbReference>
<dbReference type="OrthoDB" id="4481859at2"/>
<reference evidence="3 4" key="1">
    <citation type="submission" date="2016-10" db="EMBL/GenBank/DDBJ databases">
        <authorList>
            <person name="de Groot N.N."/>
        </authorList>
    </citation>
    <scope>NUCLEOTIDE SEQUENCE [LARGE SCALE GENOMIC DNA]</scope>
    <source>
        <strain evidence="3 4">CPCC 201259</strain>
    </source>
</reference>
<dbReference type="PROSITE" id="PS00879">
    <property type="entry name" value="ODR_DC_2_2"/>
    <property type="match status" value="1"/>
</dbReference>
<protein>
    <submittedName>
        <fullName evidence="3">Pimeloyl-ACP methyl ester carboxylesterase</fullName>
    </submittedName>
</protein>
<dbReference type="STRING" id="455193.SAMN05421805_101526"/>
<feature type="domain" description="AB hydrolase-1" evidence="1">
    <location>
        <begin position="31"/>
        <end position="275"/>
    </location>
</feature>
<dbReference type="SUPFAM" id="SSF53474">
    <property type="entry name" value="alpha/beta-Hydrolases"/>
    <property type="match status" value="1"/>
</dbReference>
<sequence>MTADFFAEYQDVDLAQGPLRVYQAGPVGAPCVVLLHGAMLDTAELTWRHLMPVLARDRRVVAVDLPRHGGSRPWEGVLDQARMERVVEELLDHLGVSRAVLVGLSMGGGIGIGYALARPERVAGLVAINPGGLDDKRPLQWLTWLLLQCSPLLRWSARWVASPSMLRRSMVRTFARRESTRDFEALMELIGAEARRRAEHGERALDDWQIAAFGPRRMRLNHLPELPRLRVPSLWVHGQEDTLVSRAVMRQAVESAPGAVLAEIGGAGHLAPLDQPDAVAEAVVSFLDGLD</sequence>
<evidence type="ECO:0000313" key="3">
    <source>
        <dbReference type="EMBL" id="SFM50718.1"/>
    </source>
</evidence>
<evidence type="ECO:0000259" key="1">
    <source>
        <dbReference type="Pfam" id="PF00561"/>
    </source>
</evidence>
<dbReference type="AlphaFoldDB" id="A0A1I4REL2"/>
<dbReference type="PRINTS" id="PR00412">
    <property type="entry name" value="EPOXHYDRLASE"/>
</dbReference>
<organism evidence="3 4">
    <name type="scientific">Saccharopolyspora antimicrobica</name>
    <dbReference type="NCBI Taxonomy" id="455193"/>
    <lineage>
        <taxon>Bacteria</taxon>
        <taxon>Bacillati</taxon>
        <taxon>Actinomycetota</taxon>
        <taxon>Actinomycetes</taxon>
        <taxon>Pseudonocardiales</taxon>
        <taxon>Pseudonocardiaceae</taxon>
        <taxon>Saccharopolyspora</taxon>
    </lineage>
</organism>
<dbReference type="InterPro" id="IPR029058">
    <property type="entry name" value="AB_hydrolase_fold"/>
</dbReference>
<dbReference type="RefSeq" id="WP_093146025.1">
    <property type="nucleotide sequence ID" value="NZ_FOUP01000001.1"/>
</dbReference>
<dbReference type="InterPro" id="IPR000639">
    <property type="entry name" value="Epox_hydrolase-like"/>
</dbReference>
<dbReference type="Pfam" id="PF00561">
    <property type="entry name" value="Abhydrolase_1"/>
    <property type="match status" value="1"/>
</dbReference>
<evidence type="ECO:0000313" key="4">
    <source>
        <dbReference type="Proteomes" id="UP000199398"/>
    </source>
</evidence>